<reference evidence="1 2" key="1">
    <citation type="journal article" date="2019" name="Nat. Microbiol.">
        <title>Wide diversity of methane and short-chain alkane metabolisms in uncultured archaea.</title>
        <authorList>
            <person name="Borrel G."/>
            <person name="Adam P.S."/>
            <person name="McKay L.J."/>
            <person name="Chen L.X."/>
            <person name="Sierra-Garcia I.N."/>
            <person name="Sieber C.M."/>
            <person name="Letourneur Q."/>
            <person name="Ghozlane A."/>
            <person name="Andersen G.L."/>
            <person name="Li W.J."/>
            <person name="Hallam S.J."/>
            <person name="Muyzer G."/>
            <person name="de Oliveira V.M."/>
            <person name="Inskeep W.P."/>
            <person name="Banfield J.F."/>
            <person name="Gribaldo S."/>
        </authorList>
    </citation>
    <scope>NUCLEOTIDE SEQUENCE [LARGE SCALE GENOMIC DNA]</scope>
    <source>
        <strain evidence="1">NM1a</strain>
    </source>
</reference>
<organism evidence="1 2">
    <name type="scientific">Methanoliparum thermophilum</name>
    <dbReference type="NCBI Taxonomy" id="2491083"/>
    <lineage>
        <taxon>Archaea</taxon>
        <taxon>Methanobacteriati</taxon>
        <taxon>Methanobacteriota</taxon>
        <taxon>Candidatus Methanoliparia</taxon>
        <taxon>Candidatus Methanoliparales</taxon>
        <taxon>Candidatus Methanoliparaceae</taxon>
        <taxon>Candidatus Methanoliparum</taxon>
    </lineage>
</organism>
<dbReference type="AlphaFoldDB" id="A0A520KR85"/>
<name>A0A520KR85_METT2</name>
<evidence type="ECO:0000313" key="1">
    <source>
        <dbReference type="EMBL" id="RZN64128.1"/>
    </source>
</evidence>
<proteinExistence type="predicted"/>
<gene>
    <name evidence="1" type="ORF">EF806_05795</name>
</gene>
<sequence>MELTIFENILLKPNSEVFSDPIDVFYFDEMSIIVNYFIEEDQDDKFIIDIYNHENEEFVQYYRIDSNRRIGKKEIVDAKKTGKSIKKPKTRIGTSIGLWGTDKIKIKLINEGSNRDIKLVNLILIF</sequence>
<dbReference type="Proteomes" id="UP000317158">
    <property type="component" value="Unassembled WGS sequence"/>
</dbReference>
<evidence type="ECO:0000313" key="2">
    <source>
        <dbReference type="Proteomes" id="UP000317158"/>
    </source>
</evidence>
<protein>
    <submittedName>
        <fullName evidence="1">Uncharacterized protein</fullName>
    </submittedName>
</protein>
<dbReference type="EMBL" id="RXIF01000010">
    <property type="protein sequence ID" value="RZN64128.1"/>
    <property type="molecule type" value="Genomic_DNA"/>
</dbReference>
<comment type="caution">
    <text evidence="1">The sequence shown here is derived from an EMBL/GenBank/DDBJ whole genome shotgun (WGS) entry which is preliminary data.</text>
</comment>
<accession>A0A520KR85</accession>